<evidence type="ECO:0000313" key="2">
    <source>
        <dbReference type="EMBL" id="GEU59691.1"/>
    </source>
</evidence>
<keyword evidence="1" id="KW-0175">Coiled coil</keyword>
<accession>A0A6L2LD45</accession>
<protein>
    <submittedName>
        <fullName evidence="2">Uncharacterized protein</fullName>
    </submittedName>
</protein>
<evidence type="ECO:0000256" key="1">
    <source>
        <dbReference type="SAM" id="Coils"/>
    </source>
</evidence>
<comment type="caution">
    <text evidence="2">The sequence shown here is derived from an EMBL/GenBank/DDBJ whole genome shotgun (WGS) entry which is preliminary data.</text>
</comment>
<gene>
    <name evidence="2" type="ORF">Tci_031669</name>
</gene>
<dbReference type="EMBL" id="BKCJ010004213">
    <property type="protein sequence ID" value="GEU59691.1"/>
    <property type="molecule type" value="Genomic_DNA"/>
</dbReference>
<reference evidence="2" key="1">
    <citation type="journal article" date="2019" name="Sci. Rep.">
        <title>Draft genome of Tanacetum cinerariifolium, the natural source of mosquito coil.</title>
        <authorList>
            <person name="Yamashiro T."/>
            <person name="Shiraishi A."/>
            <person name="Satake H."/>
            <person name="Nakayama K."/>
        </authorList>
    </citation>
    <scope>NUCLEOTIDE SEQUENCE</scope>
</reference>
<organism evidence="2">
    <name type="scientific">Tanacetum cinerariifolium</name>
    <name type="common">Dalmatian daisy</name>
    <name type="synonym">Chrysanthemum cinerariifolium</name>
    <dbReference type="NCBI Taxonomy" id="118510"/>
    <lineage>
        <taxon>Eukaryota</taxon>
        <taxon>Viridiplantae</taxon>
        <taxon>Streptophyta</taxon>
        <taxon>Embryophyta</taxon>
        <taxon>Tracheophyta</taxon>
        <taxon>Spermatophyta</taxon>
        <taxon>Magnoliopsida</taxon>
        <taxon>eudicotyledons</taxon>
        <taxon>Gunneridae</taxon>
        <taxon>Pentapetalae</taxon>
        <taxon>asterids</taxon>
        <taxon>campanulids</taxon>
        <taxon>Asterales</taxon>
        <taxon>Asteraceae</taxon>
        <taxon>Asteroideae</taxon>
        <taxon>Anthemideae</taxon>
        <taxon>Anthemidinae</taxon>
        <taxon>Tanacetum</taxon>
    </lineage>
</organism>
<name>A0A6L2LD45_TANCI</name>
<feature type="coiled-coil region" evidence="1">
    <location>
        <begin position="17"/>
        <end position="44"/>
    </location>
</feature>
<proteinExistence type="predicted"/>
<dbReference type="AlphaFoldDB" id="A0A6L2LD45"/>
<sequence>MIEPEVPIKKKDKMRIYKVYARKLKAKEQKAARLSRAQQDVEVNNSWDNIQAMMDADRLLAERLQARERTLKTMFKHHVEDNIWKYQQGLAKSDVRLQVDHDVQMAYNLLRFIRKQLMEGYTP</sequence>